<evidence type="ECO:0000313" key="2">
    <source>
        <dbReference type="Proteomes" id="UP000198641"/>
    </source>
</evidence>
<gene>
    <name evidence="1" type="ORF">SAMN05216571_104337</name>
</gene>
<dbReference type="Gene3D" id="3.40.50.10600">
    <property type="entry name" value="SpoIIaa-like domains"/>
    <property type="match status" value="1"/>
</dbReference>
<proteinExistence type="predicted"/>
<dbReference type="Proteomes" id="UP000198641">
    <property type="component" value="Unassembled WGS sequence"/>
</dbReference>
<evidence type="ECO:0000313" key="1">
    <source>
        <dbReference type="EMBL" id="SDG11569.1"/>
    </source>
</evidence>
<dbReference type="AlphaFoldDB" id="A0A1G7RN08"/>
<dbReference type="InterPro" id="IPR036513">
    <property type="entry name" value="STAS_dom_sf"/>
</dbReference>
<dbReference type="RefSeq" id="WP_092525045.1">
    <property type="nucleotide sequence ID" value="NZ_FNCI01000004.1"/>
</dbReference>
<reference evidence="1 2" key="1">
    <citation type="submission" date="2016-10" db="EMBL/GenBank/DDBJ databases">
        <authorList>
            <person name="de Groot N.N."/>
        </authorList>
    </citation>
    <scope>NUCLEOTIDE SEQUENCE [LARGE SCALE GENOMIC DNA]</scope>
    <source>
        <strain evidence="1 2">BH539</strain>
    </source>
</reference>
<dbReference type="InterPro" id="IPR021866">
    <property type="entry name" value="SpoIIAA-like"/>
</dbReference>
<sequence>MIEFLPSGANHVVALRASGRVNADDLQEAIDAIEALKQTHPRISLYTEIDEMRWMTLTAMLRDLGYGLTQIGDMAHYHRAAVVTDHDWLRPLAALENHLFKPFEVRIFDTHHRDEAKEWVRDLPEAPQAADADEATAG</sequence>
<accession>A0A1G7RN08</accession>
<organism evidence="1 2">
    <name type="scientific">Onishia taeanensis</name>
    <dbReference type="NCBI Taxonomy" id="284577"/>
    <lineage>
        <taxon>Bacteria</taxon>
        <taxon>Pseudomonadati</taxon>
        <taxon>Pseudomonadota</taxon>
        <taxon>Gammaproteobacteria</taxon>
        <taxon>Oceanospirillales</taxon>
        <taxon>Halomonadaceae</taxon>
        <taxon>Onishia</taxon>
    </lineage>
</organism>
<dbReference type="OrthoDB" id="7619266at2"/>
<keyword evidence="2" id="KW-1185">Reference proteome</keyword>
<dbReference type="EMBL" id="FNCI01000004">
    <property type="protein sequence ID" value="SDG11569.1"/>
    <property type="molecule type" value="Genomic_DNA"/>
</dbReference>
<dbReference type="STRING" id="284577.SAMN05216571_104337"/>
<dbReference type="SUPFAM" id="SSF52091">
    <property type="entry name" value="SpoIIaa-like"/>
    <property type="match status" value="1"/>
</dbReference>
<dbReference type="Pfam" id="PF11964">
    <property type="entry name" value="SpoIIAA-like"/>
    <property type="match status" value="1"/>
</dbReference>
<protein>
    <submittedName>
        <fullName evidence="1">SpoIIAA-like</fullName>
    </submittedName>
</protein>
<name>A0A1G7RN08_9GAMM</name>
<dbReference type="InterPro" id="IPR038396">
    <property type="entry name" value="SpoIIAA-like_sf"/>
</dbReference>